<dbReference type="Pfam" id="PF07786">
    <property type="entry name" value="HGSNAT_cat"/>
    <property type="match status" value="1"/>
</dbReference>
<keyword evidence="4" id="KW-1185">Reference proteome</keyword>
<feature type="transmembrane region" description="Helical" evidence="1">
    <location>
        <begin position="193"/>
        <end position="214"/>
    </location>
</feature>
<feature type="transmembrane region" description="Helical" evidence="1">
    <location>
        <begin position="95"/>
        <end position="116"/>
    </location>
</feature>
<feature type="transmembrane region" description="Helical" evidence="1">
    <location>
        <begin position="274"/>
        <end position="292"/>
    </location>
</feature>
<keyword evidence="1" id="KW-0812">Transmembrane</keyword>
<sequence>MSDGVDALKAGQRLAVIDILRGLIIVIMALDHVRRYTHISGFALDPMDFHVSNPILFAMRWSAHLCAPAFVFLAGVSAWLQYVRLPDIRRLSIFLLSRGVWLMVVEVTIVGLGWSFGWPVPVLLGILWAIGWSMIALAGLVYLPRKWVLIVGLVITLGHNLLDSIHASQLGMFGIVWNFLYEPRLFSLGGMPVLALSYSVLAWIGVIALGYGMGHIFLTPDRDRRLMLLGAGLLILFLTLRGGNFYGDPRPWAMQAHLEDTVMDFMNVQKYPPSLLYLCVTLGVVLLLAPWLERLPARLERILGTFGAVPLMAYVAHLYIVHAVAIVAHLAMGKPLTGAFNSLYMSIKHPTALQGTDLPLWMVWVCWVIVIALLYPVCRWWLGIKQRHKNWWLAYL</sequence>
<feature type="transmembrane region" description="Helical" evidence="1">
    <location>
        <begin position="122"/>
        <end position="143"/>
    </location>
</feature>
<dbReference type="PANTHER" id="PTHR40407:SF1">
    <property type="entry name" value="HEPARAN-ALPHA-GLUCOSAMINIDE N-ACETYLTRANSFERASE CATALYTIC DOMAIN-CONTAINING PROTEIN"/>
    <property type="match status" value="1"/>
</dbReference>
<dbReference type="STRING" id="260084.SAMN02927928_3485"/>
<keyword evidence="1" id="KW-1133">Transmembrane helix</keyword>
<dbReference type="AlphaFoldDB" id="A0A1G4TF78"/>
<feature type="transmembrane region" description="Helical" evidence="1">
    <location>
        <begin position="304"/>
        <end position="332"/>
    </location>
</feature>
<dbReference type="PANTHER" id="PTHR40407">
    <property type="entry name" value="MEMBRANE PROTEIN-LIKE PROTEIN"/>
    <property type="match status" value="1"/>
</dbReference>
<dbReference type="EMBL" id="FMTS01000008">
    <property type="protein sequence ID" value="SCW80031.1"/>
    <property type="molecule type" value="Genomic_DNA"/>
</dbReference>
<gene>
    <name evidence="3" type="ORF">SAMN02927928_3485</name>
</gene>
<protein>
    <submittedName>
        <fullName evidence="3">Uncharacterized membrane protein</fullName>
    </submittedName>
</protein>
<keyword evidence="1" id="KW-0472">Membrane</keyword>
<accession>A0A1G4TF78</accession>
<dbReference type="Proteomes" id="UP000199150">
    <property type="component" value="Unassembled WGS sequence"/>
</dbReference>
<dbReference type="InterPro" id="IPR012429">
    <property type="entry name" value="HGSNAT_cat"/>
</dbReference>
<proteinExistence type="predicted"/>
<feature type="transmembrane region" description="Helical" evidence="1">
    <location>
        <begin position="61"/>
        <end position="83"/>
    </location>
</feature>
<feature type="transmembrane region" description="Helical" evidence="1">
    <location>
        <begin position="226"/>
        <end position="246"/>
    </location>
</feature>
<feature type="domain" description="Heparan-alpha-glucosaminide N-acetyltransferase catalytic" evidence="2">
    <location>
        <begin position="13"/>
        <end position="226"/>
    </location>
</feature>
<evidence type="ECO:0000313" key="4">
    <source>
        <dbReference type="Proteomes" id="UP000199150"/>
    </source>
</evidence>
<dbReference type="RefSeq" id="WP_090650418.1">
    <property type="nucleotide sequence ID" value="NZ_CBCRYE010000002.1"/>
</dbReference>
<evidence type="ECO:0000256" key="1">
    <source>
        <dbReference type="SAM" id="Phobius"/>
    </source>
</evidence>
<evidence type="ECO:0000313" key="3">
    <source>
        <dbReference type="EMBL" id="SCW80031.1"/>
    </source>
</evidence>
<reference evidence="4" key="1">
    <citation type="submission" date="2016-10" db="EMBL/GenBank/DDBJ databases">
        <authorList>
            <person name="Varghese N."/>
            <person name="Submissions S."/>
        </authorList>
    </citation>
    <scope>NUCLEOTIDE SEQUENCE [LARGE SCALE GENOMIC DNA]</scope>
    <source>
        <strain evidence="4">CGMCC 1.3431</strain>
    </source>
</reference>
<feature type="transmembrane region" description="Helical" evidence="1">
    <location>
        <begin position="361"/>
        <end position="382"/>
    </location>
</feature>
<evidence type="ECO:0000259" key="2">
    <source>
        <dbReference type="Pfam" id="PF07786"/>
    </source>
</evidence>
<dbReference type="OrthoDB" id="508112at2"/>
<name>A0A1G4TF78_9CAUL</name>
<organism evidence="3 4">
    <name type="scientific">Asticcacaulis taihuensis</name>
    <dbReference type="NCBI Taxonomy" id="260084"/>
    <lineage>
        <taxon>Bacteria</taxon>
        <taxon>Pseudomonadati</taxon>
        <taxon>Pseudomonadota</taxon>
        <taxon>Alphaproteobacteria</taxon>
        <taxon>Caulobacterales</taxon>
        <taxon>Caulobacteraceae</taxon>
        <taxon>Asticcacaulis</taxon>
    </lineage>
</organism>